<evidence type="ECO:0000313" key="7">
    <source>
        <dbReference type="EMBL" id="MBB6216196.1"/>
    </source>
</evidence>
<dbReference type="Pfam" id="PF04405">
    <property type="entry name" value="ScdA_N"/>
    <property type="match status" value="1"/>
</dbReference>
<dbReference type="PANTHER" id="PTHR36438">
    <property type="entry name" value="IRON-SULFUR CLUSTER REPAIR PROTEIN YTFE"/>
    <property type="match status" value="1"/>
</dbReference>
<dbReference type="InterPro" id="IPR012312">
    <property type="entry name" value="Hemerythrin-like"/>
</dbReference>
<dbReference type="InterPro" id="IPR038062">
    <property type="entry name" value="ScdA-like_N_sf"/>
</dbReference>
<dbReference type="NCBIfam" id="TIGR03652">
    <property type="entry name" value="FeS_repair_RIC"/>
    <property type="match status" value="1"/>
</dbReference>
<dbReference type="Gene3D" id="1.20.120.520">
    <property type="entry name" value="nmb1532 protein domain like"/>
    <property type="match status" value="1"/>
</dbReference>
<organism evidence="7 8">
    <name type="scientific">Anaerosolibacter carboniphilus</name>
    <dbReference type="NCBI Taxonomy" id="1417629"/>
    <lineage>
        <taxon>Bacteria</taxon>
        <taxon>Bacillati</taxon>
        <taxon>Bacillota</taxon>
        <taxon>Clostridia</taxon>
        <taxon>Peptostreptococcales</taxon>
        <taxon>Thermotaleaceae</taxon>
        <taxon>Anaerosolibacter</taxon>
    </lineage>
</organism>
<dbReference type="GO" id="GO:0005737">
    <property type="term" value="C:cytoplasm"/>
    <property type="evidence" value="ECO:0007669"/>
    <property type="project" value="UniProtKB-SubCell"/>
</dbReference>
<comment type="subcellular location">
    <subcellularLocation>
        <location evidence="1">Cytoplasm</location>
    </subcellularLocation>
</comment>
<protein>
    <submittedName>
        <fullName evidence="7">Regulator of cell morphogenesis and NO signaling</fullName>
    </submittedName>
</protein>
<dbReference type="SUPFAM" id="SSF140683">
    <property type="entry name" value="SP0561-like"/>
    <property type="match status" value="1"/>
</dbReference>
<dbReference type="Proteomes" id="UP000579281">
    <property type="component" value="Unassembled WGS sequence"/>
</dbReference>
<proteinExistence type="predicted"/>
<keyword evidence="4" id="KW-0408">Iron</keyword>
<reference evidence="7 8" key="1">
    <citation type="submission" date="2020-08" db="EMBL/GenBank/DDBJ databases">
        <title>Genomic Encyclopedia of Type Strains, Phase IV (KMG-IV): sequencing the most valuable type-strain genomes for metagenomic binning, comparative biology and taxonomic classification.</title>
        <authorList>
            <person name="Goeker M."/>
        </authorList>
    </citation>
    <scope>NUCLEOTIDE SEQUENCE [LARGE SCALE GENOMIC DNA]</scope>
    <source>
        <strain evidence="7 8">DSM 103526</strain>
    </source>
</reference>
<evidence type="ECO:0000256" key="5">
    <source>
        <dbReference type="SAM" id="Coils"/>
    </source>
</evidence>
<evidence type="ECO:0000256" key="4">
    <source>
        <dbReference type="ARBA" id="ARBA00023004"/>
    </source>
</evidence>
<feature type="domain" description="Hemerythrin-like" evidence="6">
    <location>
        <begin position="84"/>
        <end position="232"/>
    </location>
</feature>
<dbReference type="Pfam" id="PF01814">
    <property type="entry name" value="Hemerythrin"/>
    <property type="match status" value="1"/>
</dbReference>
<dbReference type="AlphaFoldDB" id="A0A841KRL7"/>
<sequence length="234" mass="27289">MIKNFKASEKIGDIVSRFPKAAEIFKAYNIDFCCGGDRPLSQAMEEQNLNQREVLDKLEEKYNELRNMQLEEMDFRKLSMTELIDHIMNTHHVFVKTELPRIGDLIAKILRVHSVEHGQELLQVHKLFSNLRMEMEQHLIKEEAILFPKIKDYEKTPSDQQLTEIISVMKETENEHDGAGDLIKSLRKVTNGFTAPSDSCASFVLTYKRLEAFESDLFQHIHLENNILFPRLKK</sequence>
<keyword evidence="8" id="KW-1185">Reference proteome</keyword>
<dbReference type="RefSeq" id="WP_184310737.1">
    <property type="nucleotide sequence ID" value="NZ_JACHEN010000013.1"/>
</dbReference>
<keyword evidence="2" id="KW-0963">Cytoplasm</keyword>
<dbReference type="EMBL" id="JACHEN010000013">
    <property type="protein sequence ID" value="MBB6216196.1"/>
    <property type="molecule type" value="Genomic_DNA"/>
</dbReference>
<keyword evidence="3" id="KW-0479">Metal-binding</keyword>
<evidence type="ECO:0000256" key="3">
    <source>
        <dbReference type="ARBA" id="ARBA00022723"/>
    </source>
</evidence>
<dbReference type="Gene3D" id="1.10.3910.10">
    <property type="entry name" value="SP0561-like"/>
    <property type="match status" value="1"/>
</dbReference>
<dbReference type="InterPro" id="IPR019903">
    <property type="entry name" value="RIC_family"/>
</dbReference>
<comment type="caution">
    <text evidence="7">The sequence shown here is derived from an EMBL/GenBank/DDBJ whole genome shotgun (WGS) entry which is preliminary data.</text>
</comment>
<evidence type="ECO:0000256" key="1">
    <source>
        <dbReference type="ARBA" id="ARBA00004496"/>
    </source>
</evidence>
<dbReference type="PANTHER" id="PTHR36438:SF1">
    <property type="entry name" value="IRON-SULFUR CLUSTER REPAIR PROTEIN YTFE"/>
    <property type="match status" value="1"/>
</dbReference>
<accession>A0A841KRL7</accession>
<name>A0A841KRL7_9FIRM</name>
<gene>
    <name evidence="7" type="ORF">HNQ80_002295</name>
</gene>
<feature type="coiled-coil region" evidence="5">
    <location>
        <begin position="41"/>
        <end position="71"/>
    </location>
</feature>
<evidence type="ECO:0000259" key="6">
    <source>
        <dbReference type="Pfam" id="PF01814"/>
    </source>
</evidence>
<keyword evidence="5" id="KW-0175">Coiled coil</keyword>
<dbReference type="GO" id="GO:0046872">
    <property type="term" value="F:metal ion binding"/>
    <property type="evidence" value="ECO:0007669"/>
    <property type="project" value="UniProtKB-KW"/>
</dbReference>
<evidence type="ECO:0000256" key="2">
    <source>
        <dbReference type="ARBA" id="ARBA00022490"/>
    </source>
</evidence>
<evidence type="ECO:0000313" key="8">
    <source>
        <dbReference type="Proteomes" id="UP000579281"/>
    </source>
</evidence>